<evidence type="ECO:0000256" key="8">
    <source>
        <dbReference type="SAM" id="Phobius"/>
    </source>
</evidence>
<evidence type="ECO:0000256" key="7">
    <source>
        <dbReference type="ARBA" id="ARBA00023136"/>
    </source>
</evidence>
<keyword evidence="7 8" id="KW-0472">Membrane</keyword>
<comment type="caution">
    <text evidence="11">The sequence shown here is derived from an EMBL/GenBank/DDBJ whole genome shotgun (WGS) entry which is preliminary data.</text>
</comment>
<evidence type="ECO:0000256" key="6">
    <source>
        <dbReference type="ARBA" id="ARBA00022989"/>
    </source>
</evidence>
<name>A0A562I0M7_9GAMM</name>
<dbReference type="GO" id="GO:0044874">
    <property type="term" value="P:lipoprotein localization to outer membrane"/>
    <property type="evidence" value="ECO:0007669"/>
    <property type="project" value="TreeGrafter"/>
</dbReference>
<evidence type="ECO:0000256" key="3">
    <source>
        <dbReference type="ARBA" id="ARBA00022448"/>
    </source>
</evidence>
<evidence type="ECO:0000256" key="5">
    <source>
        <dbReference type="ARBA" id="ARBA00022692"/>
    </source>
</evidence>
<comment type="subcellular location">
    <subcellularLocation>
        <location evidence="1">Cell membrane</location>
        <topology evidence="1">Multi-pass membrane protein</topology>
    </subcellularLocation>
</comment>
<feature type="domain" description="MacB-like periplasmic core" evidence="10">
    <location>
        <begin position="27"/>
        <end position="243"/>
    </location>
</feature>
<dbReference type="InterPro" id="IPR025857">
    <property type="entry name" value="MacB_PCD"/>
</dbReference>
<dbReference type="InterPro" id="IPR011925">
    <property type="entry name" value="LolCE_TM"/>
</dbReference>
<dbReference type="InterPro" id="IPR003838">
    <property type="entry name" value="ABC3_permease_C"/>
</dbReference>
<keyword evidence="11" id="KW-0449">Lipoprotein</keyword>
<dbReference type="EMBL" id="VLKG01000009">
    <property type="protein sequence ID" value="TWH64512.1"/>
    <property type="molecule type" value="Genomic_DNA"/>
</dbReference>
<organism evidence="11 12">
    <name type="scientific">Azomonas agilis</name>
    <dbReference type="NCBI Taxonomy" id="116849"/>
    <lineage>
        <taxon>Bacteria</taxon>
        <taxon>Pseudomonadati</taxon>
        <taxon>Pseudomonadota</taxon>
        <taxon>Gammaproteobacteria</taxon>
        <taxon>Pseudomonadales</taxon>
        <taxon>Pseudomonadaceae</taxon>
        <taxon>Azomonas</taxon>
    </lineage>
</organism>
<evidence type="ECO:0000256" key="1">
    <source>
        <dbReference type="ARBA" id="ARBA00004651"/>
    </source>
</evidence>
<evidence type="ECO:0000256" key="2">
    <source>
        <dbReference type="ARBA" id="ARBA00005236"/>
    </source>
</evidence>
<evidence type="ECO:0000313" key="12">
    <source>
        <dbReference type="Proteomes" id="UP000319627"/>
    </source>
</evidence>
<dbReference type="InterPro" id="IPR051447">
    <property type="entry name" value="Lipoprotein-release_system"/>
</dbReference>
<feature type="transmembrane region" description="Helical" evidence="8">
    <location>
        <begin position="271"/>
        <end position="296"/>
    </location>
</feature>
<dbReference type="OrthoDB" id="9808461at2"/>
<dbReference type="NCBIfam" id="TIGR02212">
    <property type="entry name" value="lolCE"/>
    <property type="match status" value="1"/>
</dbReference>
<dbReference type="Proteomes" id="UP000319627">
    <property type="component" value="Unassembled WGS sequence"/>
</dbReference>
<dbReference type="Pfam" id="PF02687">
    <property type="entry name" value="FtsX"/>
    <property type="match status" value="1"/>
</dbReference>
<evidence type="ECO:0000259" key="9">
    <source>
        <dbReference type="Pfam" id="PF02687"/>
    </source>
</evidence>
<keyword evidence="12" id="KW-1185">Reference proteome</keyword>
<dbReference type="RefSeq" id="WP_144572192.1">
    <property type="nucleotide sequence ID" value="NZ_VLKG01000009.1"/>
</dbReference>
<keyword evidence="6 8" id="KW-1133">Transmembrane helix</keyword>
<accession>A0A562I0M7</accession>
<keyword evidence="4" id="KW-1003">Cell membrane</keyword>
<keyword evidence="5 8" id="KW-0812">Transmembrane</keyword>
<feature type="transmembrane region" description="Helical" evidence="8">
    <location>
        <begin position="21"/>
        <end position="48"/>
    </location>
</feature>
<dbReference type="GO" id="GO:0098797">
    <property type="term" value="C:plasma membrane protein complex"/>
    <property type="evidence" value="ECO:0007669"/>
    <property type="project" value="TreeGrafter"/>
</dbReference>
<evidence type="ECO:0000259" key="10">
    <source>
        <dbReference type="Pfam" id="PF12704"/>
    </source>
</evidence>
<dbReference type="PANTHER" id="PTHR30489">
    <property type="entry name" value="LIPOPROTEIN-RELEASING SYSTEM TRANSMEMBRANE PROTEIN LOLE"/>
    <property type="match status" value="1"/>
</dbReference>
<proteinExistence type="inferred from homology"/>
<feature type="transmembrane region" description="Helical" evidence="8">
    <location>
        <begin position="380"/>
        <end position="400"/>
    </location>
</feature>
<feature type="domain" description="ABC3 transporter permease C-terminal" evidence="9">
    <location>
        <begin position="274"/>
        <end position="407"/>
    </location>
</feature>
<evidence type="ECO:0000256" key="4">
    <source>
        <dbReference type="ARBA" id="ARBA00022475"/>
    </source>
</evidence>
<reference evidence="11 12" key="1">
    <citation type="submission" date="2019-07" db="EMBL/GenBank/DDBJ databases">
        <title>Genomic Encyclopedia of Type Strains, Phase I: the one thousand microbial genomes (KMG-I) project.</title>
        <authorList>
            <person name="Kyrpides N."/>
        </authorList>
    </citation>
    <scope>NUCLEOTIDE SEQUENCE [LARGE SCALE GENOMIC DNA]</scope>
    <source>
        <strain evidence="11 12">DSM 375</strain>
    </source>
</reference>
<protein>
    <submittedName>
        <fullName evidence="11">Lipoprotein-releasing system permease protein</fullName>
    </submittedName>
</protein>
<comment type="similarity">
    <text evidence="2">Belongs to the ABC-4 integral membrane protein family. LolC/E subfamily.</text>
</comment>
<dbReference type="GO" id="GO:0042953">
    <property type="term" value="P:lipoprotein transport"/>
    <property type="evidence" value="ECO:0007669"/>
    <property type="project" value="InterPro"/>
</dbReference>
<dbReference type="PANTHER" id="PTHR30489:SF0">
    <property type="entry name" value="LIPOPROTEIN-RELEASING SYSTEM TRANSMEMBRANE PROTEIN LOLE"/>
    <property type="match status" value="1"/>
</dbReference>
<feature type="transmembrane region" description="Helical" evidence="8">
    <location>
        <begin position="317"/>
        <end position="343"/>
    </location>
</feature>
<sequence length="414" mass="45038">MFRPLSLFIGARYTRAKRRSQFISFISLASMIGLALGVLALILVLSVMNGFQREMSGRILGLVPHALVRTEAPLMDWQTLAQQVAQNPAVLASAPVTTLDGMLSLRNLMQPIQISGIDPYWEPKVSTLASKLIEGDLAALTPGSFGVIVGQVTAWRFKLRLGDSLTLIVPEIGDSPGSITPRLHRLNVVGIFKVGADLDGNLAMMHQQDAASLQGWPSDQVQGIRLKLTDLQQAPQIAQQLKQQLGKGIDVEDWTHSQGSLFSAMQMEKTMIGLLLTLIVAVAAFNIVATLIMVVADKRTDIAILRTLGATPRQIMGIFMVQGCIIGFSGTLIGAILGVIAALNISDWMLWLERIFGWRLFNADVYVINALPSELMMQDVGLVVGLALLLSFLATLYPAWRAAQTQPAEALRYA</sequence>
<keyword evidence="3" id="KW-0813">Transport</keyword>
<evidence type="ECO:0000313" key="11">
    <source>
        <dbReference type="EMBL" id="TWH64512.1"/>
    </source>
</evidence>
<dbReference type="Pfam" id="PF12704">
    <property type="entry name" value="MacB_PCD"/>
    <property type="match status" value="1"/>
</dbReference>
<dbReference type="AlphaFoldDB" id="A0A562I0M7"/>
<gene>
    <name evidence="11" type="ORF">LX59_02460</name>
</gene>